<dbReference type="AlphaFoldDB" id="A0AAW0GDC6"/>
<dbReference type="Proteomes" id="UP001385951">
    <property type="component" value="Unassembled WGS sequence"/>
</dbReference>
<protein>
    <submittedName>
        <fullName evidence="2">Uncharacterized protein</fullName>
    </submittedName>
</protein>
<gene>
    <name evidence="2" type="ORF">QCA50_007464</name>
</gene>
<feature type="region of interest" description="Disordered" evidence="1">
    <location>
        <begin position="380"/>
        <end position="403"/>
    </location>
</feature>
<proteinExistence type="predicted"/>
<feature type="region of interest" description="Disordered" evidence="1">
    <location>
        <begin position="185"/>
        <end position="204"/>
    </location>
</feature>
<evidence type="ECO:0000313" key="2">
    <source>
        <dbReference type="EMBL" id="KAK7689669.1"/>
    </source>
</evidence>
<feature type="compositionally biased region" description="Polar residues" evidence="1">
    <location>
        <begin position="298"/>
        <end position="313"/>
    </location>
</feature>
<evidence type="ECO:0000256" key="1">
    <source>
        <dbReference type="SAM" id="MobiDB-lite"/>
    </source>
</evidence>
<keyword evidence="3" id="KW-1185">Reference proteome</keyword>
<reference evidence="2 3" key="1">
    <citation type="submission" date="2022-09" db="EMBL/GenBank/DDBJ databases">
        <authorList>
            <person name="Palmer J.M."/>
        </authorList>
    </citation>
    <scope>NUCLEOTIDE SEQUENCE [LARGE SCALE GENOMIC DNA]</scope>
    <source>
        <strain evidence="2 3">DSM 7382</strain>
    </source>
</reference>
<accession>A0AAW0GDC6</accession>
<dbReference type="EMBL" id="JASBNA010000008">
    <property type="protein sequence ID" value="KAK7689669.1"/>
    <property type="molecule type" value="Genomic_DNA"/>
</dbReference>
<name>A0AAW0GDC6_9APHY</name>
<organism evidence="2 3">
    <name type="scientific">Cerrena zonata</name>
    <dbReference type="NCBI Taxonomy" id="2478898"/>
    <lineage>
        <taxon>Eukaryota</taxon>
        <taxon>Fungi</taxon>
        <taxon>Dikarya</taxon>
        <taxon>Basidiomycota</taxon>
        <taxon>Agaricomycotina</taxon>
        <taxon>Agaricomycetes</taxon>
        <taxon>Polyporales</taxon>
        <taxon>Cerrenaceae</taxon>
        <taxon>Cerrena</taxon>
    </lineage>
</organism>
<feature type="region of interest" description="Disordered" evidence="1">
    <location>
        <begin position="27"/>
        <end position="65"/>
    </location>
</feature>
<sequence>MPNFKHPFRTPLVRRYLADLFKPGHASNVSQTLGKRGRMPKSPPRKKSGNKVEINPNPQSDLSVPTVHGHLPNCVALQTDDPSLDSDAIVVTSLHTLPFCCHADLVTMTRPQLLTVAQTLNERLPNALKINTSKPDAFIRNSIEILVGLQPQPPRLGDTVPGAPKAERSFNSSVLLDGYASPGRSSRDLLLDQPKSPISPLASRSRTTKLESDFSFSFGSPLSKVLDVLEEETEEEEVDNNTENIIGNLDRPLKKKRRTLDHKLLFSTPPHLSTKAGLGRSQSQRAPVSGRKRLNAIRSGTSSSTYLGRSQSLKGPESGAGVISRNITLTRGGRSTRVHPGGQEKFMLKFASEVQTSTPKKRKRAPSDSDVEMACDTDTVVGPTTPFLPLDTGSRLPPATMTT</sequence>
<evidence type="ECO:0000313" key="3">
    <source>
        <dbReference type="Proteomes" id="UP001385951"/>
    </source>
</evidence>
<feature type="region of interest" description="Disordered" evidence="1">
    <location>
        <begin position="268"/>
        <end position="320"/>
    </location>
</feature>
<comment type="caution">
    <text evidence="2">The sequence shown here is derived from an EMBL/GenBank/DDBJ whole genome shotgun (WGS) entry which is preliminary data.</text>
</comment>
<feature type="compositionally biased region" description="Basic residues" evidence="1">
    <location>
        <begin position="35"/>
        <end position="49"/>
    </location>
</feature>